<name>R7TX15_CAPTE</name>
<dbReference type="InterPro" id="IPR036396">
    <property type="entry name" value="Cyt_P450_sf"/>
</dbReference>
<dbReference type="EMBL" id="AMQN01027228">
    <property type="status" value="NOT_ANNOTATED_CDS"/>
    <property type="molecule type" value="Genomic_DNA"/>
</dbReference>
<evidence type="ECO:0000256" key="2">
    <source>
        <dbReference type="ARBA" id="ARBA00022723"/>
    </source>
</evidence>
<keyword evidence="8" id="KW-1185">Reference proteome</keyword>
<dbReference type="OrthoDB" id="6141508at2759"/>
<dbReference type="PANTHER" id="PTHR24300:SF403">
    <property type="entry name" value="CYTOCHROME P450 306A1"/>
    <property type="match status" value="1"/>
</dbReference>
<dbReference type="GO" id="GO:0006082">
    <property type="term" value="P:organic acid metabolic process"/>
    <property type="evidence" value="ECO:0007669"/>
    <property type="project" value="TreeGrafter"/>
</dbReference>
<dbReference type="OMA" id="ITANDFH"/>
<proteinExistence type="inferred from homology"/>
<protein>
    <recommendedName>
        <fullName evidence="9">Cytochrome P450</fullName>
    </recommendedName>
</protein>
<dbReference type="AlphaFoldDB" id="R7TX15"/>
<gene>
    <name evidence="6" type="ORF">CAPTEDRAFT_120172</name>
</gene>
<evidence type="ECO:0000256" key="5">
    <source>
        <dbReference type="RuleBase" id="RU000461"/>
    </source>
</evidence>
<comment type="similarity">
    <text evidence="1 5">Belongs to the cytochrome P450 family.</text>
</comment>
<dbReference type="GO" id="GO:0008395">
    <property type="term" value="F:steroid hydroxylase activity"/>
    <property type="evidence" value="ECO:0007669"/>
    <property type="project" value="TreeGrafter"/>
</dbReference>
<reference evidence="8" key="1">
    <citation type="submission" date="2012-12" db="EMBL/GenBank/DDBJ databases">
        <authorList>
            <person name="Hellsten U."/>
            <person name="Grimwood J."/>
            <person name="Chapman J.A."/>
            <person name="Shapiro H."/>
            <person name="Aerts A."/>
            <person name="Otillar R.P."/>
            <person name="Terry A.Y."/>
            <person name="Boore J.L."/>
            <person name="Simakov O."/>
            <person name="Marletaz F."/>
            <person name="Cho S.-J."/>
            <person name="Edsinger-Gonzales E."/>
            <person name="Havlak P."/>
            <person name="Kuo D.-H."/>
            <person name="Larsson T."/>
            <person name="Lv J."/>
            <person name="Arendt D."/>
            <person name="Savage R."/>
            <person name="Osoegawa K."/>
            <person name="de Jong P."/>
            <person name="Lindberg D.R."/>
            <person name="Seaver E.C."/>
            <person name="Weisblat D.A."/>
            <person name="Putnam N.H."/>
            <person name="Grigoriev I.V."/>
            <person name="Rokhsar D.S."/>
        </authorList>
    </citation>
    <scope>NUCLEOTIDE SEQUENCE</scope>
    <source>
        <strain evidence="8">I ESC-2004</strain>
    </source>
</reference>
<evidence type="ECO:0008006" key="9">
    <source>
        <dbReference type="Google" id="ProtNLM"/>
    </source>
</evidence>
<evidence type="ECO:0000313" key="7">
    <source>
        <dbReference type="EnsemblMetazoa" id="CapteP120172"/>
    </source>
</evidence>
<dbReference type="PRINTS" id="PR00385">
    <property type="entry name" value="P450"/>
</dbReference>
<evidence type="ECO:0000256" key="1">
    <source>
        <dbReference type="ARBA" id="ARBA00010617"/>
    </source>
</evidence>
<reference evidence="6 8" key="2">
    <citation type="journal article" date="2013" name="Nature">
        <title>Insights into bilaterian evolution from three spiralian genomes.</title>
        <authorList>
            <person name="Simakov O."/>
            <person name="Marletaz F."/>
            <person name="Cho S.J."/>
            <person name="Edsinger-Gonzales E."/>
            <person name="Havlak P."/>
            <person name="Hellsten U."/>
            <person name="Kuo D.H."/>
            <person name="Larsson T."/>
            <person name="Lv J."/>
            <person name="Arendt D."/>
            <person name="Savage R."/>
            <person name="Osoegawa K."/>
            <person name="de Jong P."/>
            <person name="Grimwood J."/>
            <person name="Chapman J.A."/>
            <person name="Shapiro H."/>
            <person name="Aerts A."/>
            <person name="Otillar R.P."/>
            <person name="Terry A.Y."/>
            <person name="Boore J.L."/>
            <person name="Grigoriev I.V."/>
            <person name="Lindberg D.R."/>
            <person name="Seaver E.C."/>
            <person name="Weisblat D.A."/>
            <person name="Putnam N.H."/>
            <person name="Rokhsar D.S."/>
        </authorList>
    </citation>
    <scope>NUCLEOTIDE SEQUENCE</scope>
    <source>
        <strain evidence="6 8">I ESC-2004</strain>
    </source>
</reference>
<reference evidence="7" key="3">
    <citation type="submission" date="2015-06" db="UniProtKB">
        <authorList>
            <consortium name="EnsemblMetazoa"/>
        </authorList>
    </citation>
    <scope>IDENTIFICATION</scope>
</reference>
<dbReference type="HOGENOM" id="CLU_001570_22_2_1"/>
<dbReference type="InterPro" id="IPR017972">
    <property type="entry name" value="Cyt_P450_CS"/>
</dbReference>
<dbReference type="GO" id="GO:0005506">
    <property type="term" value="F:iron ion binding"/>
    <property type="evidence" value="ECO:0007669"/>
    <property type="project" value="InterPro"/>
</dbReference>
<keyword evidence="2 4" id="KW-0479">Metal-binding</keyword>
<keyword evidence="5" id="KW-0503">Monooxygenase</keyword>
<dbReference type="InterPro" id="IPR050182">
    <property type="entry name" value="Cytochrome_P450_fam2"/>
</dbReference>
<keyword evidence="4 5" id="KW-0349">Heme</keyword>
<dbReference type="EnsemblMetazoa" id="CapteT120172">
    <property type="protein sequence ID" value="CapteP120172"/>
    <property type="gene ID" value="CapteG120172"/>
</dbReference>
<dbReference type="PANTHER" id="PTHR24300">
    <property type="entry name" value="CYTOCHROME P450 508A4-RELATED"/>
    <property type="match status" value="1"/>
</dbReference>
<dbReference type="GO" id="GO:0005737">
    <property type="term" value="C:cytoplasm"/>
    <property type="evidence" value="ECO:0007669"/>
    <property type="project" value="TreeGrafter"/>
</dbReference>
<feature type="binding site" description="axial binding residue" evidence="4">
    <location>
        <position position="106"/>
    </location>
    <ligand>
        <name>heme</name>
        <dbReference type="ChEBI" id="CHEBI:30413"/>
    </ligand>
    <ligandPart>
        <name>Fe</name>
        <dbReference type="ChEBI" id="CHEBI:18248"/>
    </ligandPart>
</feature>
<evidence type="ECO:0000256" key="3">
    <source>
        <dbReference type="ARBA" id="ARBA00023004"/>
    </source>
</evidence>
<evidence type="ECO:0000313" key="6">
    <source>
        <dbReference type="EMBL" id="ELT98147.1"/>
    </source>
</evidence>
<keyword evidence="3 4" id="KW-0408">Iron</keyword>
<dbReference type="GO" id="GO:0006805">
    <property type="term" value="P:xenobiotic metabolic process"/>
    <property type="evidence" value="ECO:0007669"/>
    <property type="project" value="TreeGrafter"/>
</dbReference>
<dbReference type="Pfam" id="PF00067">
    <property type="entry name" value="p450"/>
    <property type="match status" value="1"/>
</dbReference>
<dbReference type="SUPFAM" id="SSF48264">
    <property type="entry name" value="Cytochrome P450"/>
    <property type="match status" value="1"/>
</dbReference>
<dbReference type="InterPro" id="IPR002401">
    <property type="entry name" value="Cyt_P450_E_grp-I"/>
</dbReference>
<dbReference type="Gene3D" id="1.10.630.10">
    <property type="entry name" value="Cytochrome P450"/>
    <property type="match status" value="1"/>
</dbReference>
<evidence type="ECO:0000256" key="4">
    <source>
        <dbReference type="PIRSR" id="PIRSR602401-1"/>
    </source>
</evidence>
<feature type="non-terminal residue" evidence="6">
    <location>
        <position position="1"/>
    </location>
</feature>
<evidence type="ECO:0000313" key="8">
    <source>
        <dbReference type="Proteomes" id="UP000014760"/>
    </source>
</evidence>
<dbReference type="Proteomes" id="UP000014760">
    <property type="component" value="Unassembled WGS sequence"/>
</dbReference>
<dbReference type="GO" id="GO:0020037">
    <property type="term" value="F:heme binding"/>
    <property type="evidence" value="ECO:0007669"/>
    <property type="project" value="InterPro"/>
</dbReference>
<organism evidence="6">
    <name type="scientific">Capitella teleta</name>
    <name type="common">Polychaete worm</name>
    <dbReference type="NCBI Taxonomy" id="283909"/>
    <lineage>
        <taxon>Eukaryota</taxon>
        <taxon>Metazoa</taxon>
        <taxon>Spiralia</taxon>
        <taxon>Lophotrochozoa</taxon>
        <taxon>Annelida</taxon>
        <taxon>Polychaeta</taxon>
        <taxon>Sedentaria</taxon>
        <taxon>Scolecida</taxon>
        <taxon>Capitellidae</taxon>
        <taxon>Capitella</taxon>
    </lineage>
</organism>
<keyword evidence="5" id="KW-0560">Oxidoreductase</keyword>
<dbReference type="InterPro" id="IPR001128">
    <property type="entry name" value="Cyt_P450"/>
</dbReference>
<sequence length="160" mass="18218">QVLGDRPPTMADRAKLPFVEATISEVQRIRTIVPLSVVHSTAQDATLRGYTIPKGTWVFPMLYAVSADEKQWKQPADFNPERFFDASGDYVKRESLVPFSVGPRMCAGEMLAKMELFIFFTMMLQNFRFSKSSSDQKIDLDPILGVTWSPKPQNIQLTRR</sequence>
<dbReference type="EMBL" id="KB308232">
    <property type="protein sequence ID" value="ELT98147.1"/>
    <property type="molecule type" value="Genomic_DNA"/>
</dbReference>
<dbReference type="GO" id="GO:0016712">
    <property type="term" value="F:oxidoreductase activity, acting on paired donors, with incorporation or reduction of molecular oxygen, reduced flavin or flavoprotein as one donor, and incorporation of one atom of oxygen"/>
    <property type="evidence" value="ECO:0007669"/>
    <property type="project" value="TreeGrafter"/>
</dbReference>
<dbReference type="PROSITE" id="PS00086">
    <property type="entry name" value="CYTOCHROME_P450"/>
    <property type="match status" value="1"/>
</dbReference>
<comment type="cofactor">
    <cofactor evidence="4">
        <name>heme</name>
        <dbReference type="ChEBI" id="CHEBI:30413"/>
    </cofactor>
</comment>
<dbReference type="STRING" id="283909.R7TX15"/>
<dbReference type="PRINTS" id="PR00463">
    <property type="entry name" value="EP450I"/>
</dbReference>
<accession>R7TX15</accession>